<reference evidence="4 5" key="1">
    <citation type="submission" date="2020-05" db="EMBL/GenBank/DDBJ databases">
        <title>MicrobeNet Type strains.</title>
        <authorList>
            <person name="Nicholson A.C."/>
        </authorList>
    </citation>
    <scope>NUCLEOTIDE SEQUENCE [LARGE SCALE GENOMIC DNA]</scope>
    <source>
        <strain evidence="4 5">ATCC 700815</strain>
    </source>
</reference>
<gene>
    <name evidence="4" type="ORF">HLB16_05690</name>
</gene>
<sequence>MPRSSMATAEQGPATVRVAVCHAKPDTVFLKEIELPAGTTIAAAIEASGVLTAHPELDPAALRVGIFGKLKTLDTVVREGDRIELYRPLVADPKTARRRRVQKAREAGTREGQKWMRGGGDSEAAGR</sequence>
<protein>
    <recommendedName>
        <fullName evidence="2">UPF0125 protein HLB16_05690</fullName>
    </recommendedName>
</protein>
<evidence type="ECO:0000313" key="5">
    <source>
        <dbReference type="Proteomes" id="UP000542973"/>
    </source>
</evidence>
<proteinExistence type="inferred from homology"/>
<evidence type="ECO:0000256" key="1">
    <source>
        <dbReference type="ARBA" id="ARBA00010645"/>
    </source>
</evidence>
<dbReference type="InterPro" id="IPR005346">
    <property type="entry name" value="RnfH"/>
</dbReference>
<name>A0A849B9E4_9BURK</name>
<dbReference type="NCBIfam" id="NF002490">
    <property type="entry name" value="PRK01777.1"/>
    <property type="match status" value="1"/>
</dbReference>
<dbReference type="PANTHER" id="PTHR37483">
    <property type="entry name" value="UPF0125 PROTEIN RATB"/>
    <property type="match status" value="1"/>
</dbReference>
<comment type="similarity">
    <text evidence="1 2">Belongs to the UPF0125 (RnfH) family.</text>
</comment>
<dbReference type="InterPro" id="IPR016155">
    <property type="entry name" value="Mopterin_synth/thiamin_S_b"/>
</dbReference>
<dbReference type="Proteomes" id="UP000542973">
    <property type="component" value="Unassembled WGS sequence"/>
</dbReference>
<dbReference type="HAMAP" id="MF_00460">
    <property type="entry name" value="UPF0125_RnfH"/>
    <property type="match status" value="1"/>
</dbReference>
<dbReference type="Gene3D" id="3.10.20.280">
    <property type="entry name" value="RnfH-like"/>
    <property type="match status" value="1"/>
</dbReference>
<dbReference type="SUPFAM" id="SSF54285">
    <property type="entry name" value="MoaD/ThiS"/>
    <property type="match status" value="1"/>
</dbReference>
<accession>A0A849B9E4</accession>
<evidence type="ECO:0000256" key="2">
    <source>
        <dbReference type="HAMAP-Rule" id="MF_00460"/>
    </source>
</evidence>
<dbReference type="EMBL" id="JABEMD010000007">
    <property type="protein sequence ID" value="NNH10375.1"/>
    <property type="molecule type" value="Genomic_DNA"/>
</dbReference>
<dbReference type="InterPro" id="IPR037021">
    <property type="entry name" value="RnfH_sf"/>
</dbReference>
<feature type="compositionally biased region" description="Basic and acidic residues" evidence="3">
    <location>
        <begin position="103"/>
        <end position="114"/>
    </location>
</feature>
<evidence type="ECO:0000313" key="4">
    <source>
        <dbReference type="EMBL" id="NNH10375.1"/>
    </source>
</evidence>
<dbReference type="AlphaFoldDB" id="A0A849B9E4"/>
<feature type="region of interest" description="Disordered" evidence="3">
    <location>
        <begin position="96"/>
        <end position="127"/>
    </location>
</feature>
<organism evidence="4 5">
    <name type="scientific">Cupriavidus gilardii</name>
    <dbReference type="NCBI Taxonomy" id="82541"/>
    <lineage>
        <taxon>Bacteria</taxon>
        <taxon>Pseudomonadati</taxon>
        <taxon>Pseudomonadota</taxon>
        <taxon>Betaproteobacteria</taxon>
        <taxon>Burkholderiales</taxon>
        <taxon>Burkholderiaceae</taxon>
        <taxon>Cupriavidus</taxon>
    </lineage>
</organism>
<comment type="caution">
    <text evidence="4">The sequence shown here is derived from an EMBL/GenBank/DDBJ whole genome shotgun (WGS) entry which is preliminary data.</text>
</comment>
<dbReference type="Pfam" id="PF03658">
    <property type="entry name" value="Ub-RnfH"/>
    <property type="match status" value="1"/>
</dbReference>
<dbReference type="PANTHER" id="PTHR37483:SF1">
    <property type="entry name" value="UPF0125 PROTEIN RATB"/>
    <property type="match status" value="1"/>
</dbReference>
<evidence type="ECO:0000256" key="3">
    <source>
        <dbReference type="SAM" id="MobiDB-lite"/>
    </source>
</evidence>